<protein>
    <submittedName>
        <fullName evidence="2">Uncharacterized protein</fullName>
    </submittedName>
</protein>
<keyword evidence="1" id="KW-0472">Membrane</keyword>
<dbReference type="OrthoDB" id="2545865at2"/>
<sequence>MDRSPRSTEHGYALVSVLLLTVLLFLLGTLVMRSVADSQGMVNISGDIVSAQADGETKLMLKLSDLRVQIINLQDQEDRVTLELVHDTAASYVDPDTVMMDEESQRYTAVVSAQGKSGKIIQTVQRKVEIALSYDPTGPSDGEDGNGYAVVSQGSLDINKTIIEGSIYTAGALADNQSTVNGQKVTPVTPPMNGLVLPSRVEVASMVSEFDQQLSQSLSDLLHQIPIRPANFEVSGNEHYTESTALKSLKLMDGAMIEIDGDLVIQGELTMQPGSNLSASGHIYINGNLIFNGGAEIHSGESIRVNGSMNMNGSTPTKAVIEGDIYTNQININGTLTAGRIYVKSEVNGTLYNRSQFKIYAAGSIALNAGSDSPSLLGYVYSNGAIHLNGNDKLTIEGTDINKQPPKQPADIVFIEGSL</sequence>
<dbReference type="EMBL" id="CP034346">
    <property type="protein sequence ID" value="AZS13508.1"/>
    <property type="molecule type" value="Genomic_DNA"/>
</dbReference>
<name>A0A3Q9I668_9BACL</name>
<accession>A0A3Q9I668</accession>
<keyword evidence="1" id="KW-0812">Transmembrane</keyword>
<proteinExistence type="predicted"/>
<organism evidence="2 3">
    <name type="scientific">Paenibacillus lutimineralis</name>
    <dbReference type="NCBI Taxonomy" id="2707005"/>
    <lineage>
        <taxon>Bacteria</taxon>
        <taxon>Bacillati</taxon>
        <taxon>Bacillota</taxon>
        <taxon>Bacilli</taxon>
        <taxon>Bacillales</taxon>
        <taxon>Paenibacillaceae</taxon>
        <taxon>Paenibacillus</taxon>
    </lineage>
</organism>
<reference evidence="3" key="1">
    <citation type="submission" date="2018-12" db="EMBL/GenBank/DDBJ databases">
        <title>Complete genome sequence of Paenibacillus sp. MBLB1234.</title>
        <authorList>
            <person name="Nam Y.-D."/>
            <person name="Kang J."/>
            <person name="Chung W.-H."/>
            <person name="Park Y.S."/>
        </authorList>
    </citation>
    <scope>NUCLEOTIDE SEQUENCE [LARGE SCALE GENOMIC DNA]</scope>
    <source>
        <strain evidence="3">MBLB1234</strain>
    </source>
</reference>
<feature type="transmembrane region" description="Helical" evidence="1">
    <location>
        <begin position="12"/>
        <end position="32"/>
    </location>
</feature>
<dbReference type="AlphaFoldDB" id="A0A3Q9I668"/>
<dbReference type="RefSeq" id="WP_126995247.1">
    <property type="nucleotide sequence ID" value="NZ_CP034346.1"/>
</dbReference>
<keyword evidence="3" id="KW-1185">Reference proteome</keyword>
<gene>
    <name evidence="2" type="ORF">EI981_02800</name>
</gene>
<dbReference type="Proteomes" id="UP000270678">
    <property type="component" value="Chromosome"/>
</dbReference>
<keyword evidence="1" id="KW-1133">Transmembrane helix</keyword>
<evidence type="ECO:0000313" key="2">
    <source>
        <dbReference type="EMBL" id="AZS13508.1"/>
    </source>
</evidence>
<dbReference type="KEGG" id="plut:EI981_02800"/>
<evidence type="ECO:0000256" key="1">
    <source>
        <dbReference type="SAM" id="Phobius"/>
    </source>
</evidence>
<evidence type="ECO:0000313" key="3">
    <source>
        <dbReference type="Proteomes" id="UP000270678"/>
    </source>
</evidence>